<feature type="chain" id="PRO_5038419494" evidence="7">
    <location>
        <begin position="25"/>
        <end position="467"/>
    </location>
</feature>
<dbReference type="GO" id="GO:0030313">
    <property type="term" value="C:cell envelope"/>
    <property type="evidence" value="ECO:0007669"/>
    <property type="project" value="UniProtKB-SubCell"/>
</dbReference>
<dbReference type="EMBL" id="FRCZ01000002">
    <property type="protein sequence ID" value="SHM90647.1"/>
    <property type="molecule type" value="Genomic_DNA"/>
</dbReference>
<accession>A0A1M7MI60</accession>
<evidence type="ECO:0000256" key="5">
    <source>
        <dbReference type="ARBA" id="ARBA00022764"/>
    </source>
</evidence>
<proteinExistence type="inferred from homology"/>
<dbReference type="InterPro" id="IPR050490">
    <property type="entry name" value="Bact_solute-bd_prot1"/>
</dbReference>
<evidence type="ECO:0000256" key="4">
    <source>
        <dbReference type="ARBA" id="ARBA00022729"/>
    </source>
</evidence>
<keyword evidence="4 7" id="KW-0732">Signal</keyword>
<dbReference type="GO" id="GO:0055085">
    <property type="term" value="P:transmembrane transport"/>
    <property type="evidence" value="ECO:0007669"/>
    <property type="project" value="InterPro"/>
</dbReference>
<dbReference type="InterPro" id="IPR006061">
    <property type="entry name" value="SBP_1_CS"/>
</dbReference>
<comment type="similarity">
    <text evidence="2">Belongs to the bacterial solute-binding protein 1 family.</text>
</comment>
<dbReference type="Gene3D" id="3.40.190.10">
    <property type="entry name" value="Periplasmic binding protein-like II"/>
    <property type="match status" value="2"/>
</dbReference>
<reference evidence="8 9" key="1">
    <citation type="submission" date="2016-11" db="EMBL/GenBank/DDBJ databases">
        <authorList>
            <person name="Jaros S."/>
            <person name="Januszkiewicz K."/>
            <person name="Wedrychowicz H."/>
        </authorList>
    </citation>
    <scope>NUCLEOTIDE SEQUENCE [LARGE SCALE GENOMIC DNA]</scope>
    <source>
        <strain evidence="8 9">CGMCC 1.10681</strain>
    </source>
</reference>
<name>A0A1M7MI60_9BACI</name>
<dbReference type="Pfam" id="PF13416">
    <property type="entry name" value="SBP_bac_8"/>
    <property type="match status" value="1"/>
</dbReference>
<dbReference type="PROSITE" id="PS51257">
    <property type="entry name" value="PROKAR_LIPOPROTEIN"/>
    <property type="match status" value="1"/>
</dbReference>
<feature type="signal peptide" evidence="7">
    <location>
        <begin position="1"/>
        <end position="24"/>
    </location>
</feature>
<evidence type="ECO:0000256" key="1">
    <source>
        <dbReference type="ARBA" id="ARBA00004196"/>
    </source>
</evidence>
<dbReference type="PROSITE" id="PS01037">
    <property type="entry name" value="SBP_BACTERIAL_1"/>
    <property type="match status" value="1"/>
</dbReference>
<feature type="region of interest" description="Disordered" evidence="6">
    <location>
        <begin position="24"/>
        <end position="55"/>
    </location>
</feature>
<dbReference type="Proteomes" id="UP000184184">
    <property type="component" value="Unassembled WGS sequence"/>
</dbReference>
<organism evidence="8 9">
    <name type="scientific">Gracilibacillus kekensis</name>
    <dbReference type="NCBI Taxonomy" id="1027249"/>
    <lineage>
        <taxon>Bacteria</taxon>
        <taxon>Bacillati</taxon>
        <taxon>Bacillota</taxon>
        <taxon>Bacilli</taxon>
        <taxon>Bacillales</taxon>
        <taxon>Bacillaceae</taxon>
        <taxon>Gracilibacillus</taxon>
    </lineage>
</organism>
<dbReference type="PANTHER" id="PTHR43649:SF31">
    <property type="entry name" value="SN-GLYCEROL-3-PHOSPHATE-BINDING PERIPLASMIC PROTEIN UGPB"/>
    <property type="match status" value="1"/>
</dbReference>
<comment type="subcellular location">
    <subcellularLocation>
        <location evidence="1">Cell envelope</location>
    </subcellularLocation>
</comment>
<feature type="compositionally biased region" description="Acidic residues" evidence="6">
    <location>
        <begin position="25"/>
        <end position="54"/>
    </location>
</feature>
<gene>
    <name evidence="8" type="ORF">SAMN05216179_1231</name>
</gene>
<evidence type="ECO:0000313" key="8">
    <source>
        <dbReference type="EMBL" id="SHM90647.1"/>
    </source>
</evidence>
<keyword evidence="3" id="KW-0813">Transport</keyword>
<dbReference type="SUPFAM" id="SSF53850">
    <property type="entry name" value="Periplasmic binding protein-like II"/>
    <property type="match status" value="1"/>
</dbReference>
<dbReference type="PANTHER" id="PTHR43649">
    <property type="entry name" value="ARABINOSE-BINDING PROTEIN-RELATED"/>
    <property type="match status" value="1"/>
</dbReference>
<evidence type="ECO:0000256" key="3">
    <source>
        <dbReference type="ARBA" id="ARBA00022448"/>
    </source>
</evidence>
<protein>
    <submittedName>
        <fullName evidence="8">Carbohydrate ABC transporter substrate-binding protein, CUT1 family</fullName>
    </submittedName>
</protein>
<sequence>MKKFLLILLTICFAMLITACSNDADGQEVDEESNESEETNETTETEEETTEEASDEKVEAVFWHAMSGGGQESIEAIVDNFNQSQNDYTIIPEFQGSYEEALTKYRSVGGTEDAPAIIQTFEVGTKYMIDSGFIEPVQSFIDEEGYDVSQLEENILNYYTVDDQLYSMPFNSSTPVMLYNKDAFKEAGLDPENPPQTFTEIKEAAEKLTVKDGDNTERYGFSLLNYGWFIEELIATQGGHFVNNDNGRSEAATEAVFNGEEGLRIFELMDEMNKAGTYGNFGSNWDDIRAAFQTENTAMYLDSSAGVASTIENAPFEVGVAYIPYSEEAERNGVIIGGASLWMSNGIDPEKQQAAWEFMKFLQSAESQAKWHIDTGYFAINPSAYEEDIVKERWKEFPQLKVTVDQLQETKPSYATQGALISVFPEARQQVVTAMENVLQGTDPKEALDKAAEETNRVIEQANRANQ</sequence>
<dbReference type="AlphaFoldDB" id="A0A1M7MI60"/>
<evidence type="ECO:0000256" key="2">
    <source>
        <dbReference type="ARBA" id="ARBA00008520"/>
    </source>
</evidence>
<dbReference type="STRING" id="1027249.SAMN05216179_1231"/>
<keyword evidence="5" id="KW-0574">Periplasm</keyword>
<keyword evidence="9" id="KW-1185">Reference proteome</keyword>
<dbReference type="RefSeq" id="WP_073200749.1">
    <property type="nucleotide sequence ID" value="NZ_FRCZ01000002.1"/>
</dbReference>
<dbReference type="InterPro" id="IPR006059">
    <property type="entry name" value="SBP"/>
</dbReference>
<dbReference type="OrthoDB" id="9795467at2"/>
<evidence type="ECO:0000256" key="6">
    <source>
        <dbReference type="SAM" id="MobiDB-lite"/>
    </source>
</evidence>
<evidence type="ECO:0000256" key="7">
    <source>
        <dbReference type="SAM" id="SignalP"/>
    </source>
</evidence>
<dbReference type="CDD" id="cd14748">
    <property type="entry name" value="PBP2_UgpB"/>
    <property type="match status" value="1"/>
</dbReference>
<evidence type="ECO:0000313" key="9">
    <source>
        <dbReference type="Proteomes" id="UP000184184"/>
    </source>
</evidence>